<dbReference type="Proteomes" id="UP000030762">
    <property type="component" value="Unassembled WGS sequence"/>
</dbReference>
<name>T0S7V9_SAPDV</name>
<evidence type="ECO:0000313" key="3">
    <source>
        <dbReference type="Proteomes" id="UP000030762"/>
    </source>
</evidence>
<dbReference type="EMBL" id="JH767140">
    <property type="protein sequence ID" value="EQC38867.1"/>
    <property type="molecule type" value="Genomic_DNA"/>
</dbReference>
<evidence type="ECO:0000313" key="2">
    <source>
        <dbReference type="EMBL" id="EQC38867.1"/>
    </source>
</evidence>
<dbReference type="OrthoDB" id="78116at2759"/>
<dbReference type="OMA" id="ENHAHSG"/>
<sequence length="102" mass="10854">MSFTCLAFSLASLNLGKYSRASLLGLPDELDVNSAVTPCSSTIENHAHSGSFMVSLKASSKSHHDLDTSDDDDNDNDDGHIHEPAPLCSCDSNASTIVASWR</sequence>
<protein>
    <submittedName>
        <fullName evidence="2">Uncharacterized protein</fullName>
    </submittedName>
</protein>
<gene>
    <name evidence="2" type="ORF">SDRG_03825</name>
</gene>
<dbReference type="VEuPathDB" id="FungiDB:SDRG_03825"/>
<feature type="region of interest" description="Disordered" evidence="1">
    <location>
        <begin position="62"/>
        <end position="85"/>
    </location>
</feature>
<evidence type="ECO:0000256" key="1">
    <source>
        <dbReference type="SAM" id="MobiDB-lite"/>
    </source>
</evidence>
<dbReference type="AlphaFoldDB" id="T0S7V9"/>
<accession>T0S7V9</accession>
<dbReference type="GeneID" id="19944552"/>
<proteinExistence type="predicted"/>
<reference evidence="2 3" key="1">
    <citation type="submission" date="2012-04" db="EMBL/GenBank/DDBJ databases">
        <title>The Genome Sequence of Saprolegnia declina VS20.</title>
        <authorList>
            <consortium name="The Broad Institute Genome Sequencing Platform"/>
            <person name="Russ C."/>
            <person name="Nusbaum C."/>
            <person name="Tyler B."/>
            <person name="van West P."/>
            <person name="Dieguez-Uribeondo J."/>
            <person name="de Bruijn I."/>
            <person name="Tripathy S."/>
            <person name="Jiang R."/>
            <person name="Young S.K."/>
            <person name="Zeng Q."/>
            <person name="Gargeya S."/>
            <person name="Fitzgerald M."/>
            <person name="Haas B."/>
            <person name="Abouelleil A."/>
            <person name="Alvarado L."/>
            <person name="Arachchi H.M."/>
            <person name="Berlin A."/>
            <person name="Chapman S.B."/>
            <person name="Goldberg J."/>
            <person name="Griggs A."/>
            <person name="Gujja S."/>
            <person name="Hansen M."/>
            <person name="Howarth C."/>
            <person name="Imamovic A."/>
            <person name="Larimer J."/>
            <person name="McCowen C."/>
            <person name="Montmayeur A."/>
            <person name="Murphy C."/>
            <person name="Neiman D."/>
            <person name="Pearson M."/>
            <person name="Priest M."/>
            <person name="Roberts A."/>
            <person name="Saif S."/>
            <person name="Shea T."/>
            <person name="Sisk P."/>
            <person name="Sykes S."/>
            <person name="Wortman J."/>
            <person name="Nusbaum C."/>
            <person name="Birren B."/>
        </authorList>
    </citation>
    <scope>NUCLEOTIDE SEQUENCE [LARGE SCALE GENOMIC DNA]</scope>
    <source>
        <strain evidence="2 3">VS20</strain>
    </source>
</reference>
<dbReference type="InParanoid" id="T0S7V9"/>
<dbReference type="RefSeq" id="XP_008607691.1">
    <property type="nucleotide sequence ID" value="XM_008609469.1"/>
</dbReference>
<organism evidence="2 3">
    <name type="scientific">Saprolegnia diclina (strain VS20)</name>
    <dbReference type="NCBI Taxonomy" id="1156394"/>
    <lineage>
        <taxon>Eukaryota</taxon>
        <taxon>Sar</taxon>
        <taxon>Stramenopiles</taxon>
        <taxon>Oomycota</taxon>
        <taxon>Saprolegniomycetes</taxon>
        <taxon>Saprolegniales</taxon>
        <taxon>Saprolegniaceae</taxon>
        <taxon>Saprolegnia</taxon>
    </lineage>
</organism>
<keyword evidence="3" id="KW-1185">Reference proteome</keyword>